<dbReference type="GO" id="GO:0046872">
    <property type="term" value="F:metal ion binding"/>
    <property type="evidence" value="ECO:0007669"/>
    <property type="project" value="UniProtKB-KW"/>
</dbReference>
<comment type="similarity">
    <text evidence="1 5">Belongs to the iron/ascorbate-dependent oxidoreductase family.</text>
</comment>
<evidence type="ECO:0000313" key="9">
    <source>
        <dbReference type="Proteomes" id="UP000657918"/>
    </source>
</evidence>
<evidence type="ECO:0000256" key="6">
    <source>
        <dbReference type="SAM" id="MobiDB-lite"/>
    </source>
</evidence>
<keyword evidence="3" id="KW-0847">Vitamin C</keyword>
<keyword evidence="5" id="KW-0560">Oxidoreductase</keyword>
<keyword evidence="2 5" id="KW-0479">Metal-binding</keyword>
<dbReference type="InterPro" id="IPR044861">
    <property type="entry name" value="IPNS-like_FE2OG_OXY"/>
</dbReference>
<evidence type="ECO:0000259" key="7">
    <source>
        <dbReference type="PROSITE" id="PS51471"/>
    </source>
</evidence>
<organism evidence="8 9">
    <name type="scientific">Salix dunnii</name>
    <dbReference type="NCBI Taxonomy" id="1413687"/>
    <lineage>
        <taxon>Eukaryota</taxon>
        <taxon>Viridiplantae</taxon>
        <taxon>Streptophyta</taxon>
        <taxon>Embryophyta</taxon>
        <taxon>Tracheophyta</taxon>
        <taxon>Spermatophyta</taxon>
        <taxon>Magnoliopsida</taxon>
        <taxon>eudicotyledons</taxon>
        <taxon>Gunneridae</taxon>
        <taxon>Pentapetalae</taxon>
        <taxon>rosids</taxon>
        <taxon>fabids</taxon>
        <taxon>Malpighiales</taxon>
        <taxon>Salicaceae</taxon>
        <taxon>Saliceae</taxon>
        <taxon>Salix</taxon>
    </lineage>
</organism>
<keyword evidence="4 5" id="KW-0408">Iron</keyword>
<dbReference type="PANTHER" id="PTHR47991">
    <property type="entry name" value="OXOGLUTARATE/IRON-DEPENDENT DIOXYGENASE"/>
    <property type="match status" value="1"/>
</dbReference>
<feature type="region of interest" description="Disordered" evidence="6">
    <location>
        <begin position="1"/>
        <end position="24"/>
    </location>
</feature>
<dbReference type="Pfam" id="PF03171">
    <property type="entry name" value="2OG-FeII_Oxy"/>
    <property type="match status" value="1"/>
</dbReference>
<dbReference type="SUPFAM" id="SSF51197">
    <property type="entry name" value="Clavaminate synthase-like"/>
    <property type="match status" value="1"/>
</dbReference>
<name>A0A835JEJ8_9ROSI</name>
<dbReference type="Gene3D" id="2.60.120.330">
    <property type="entry name" value="B-lactam Antibiotic, Isopenicillin N Synthase, Chain"/>
    <property type="match status" value="1"/>
</dbReference>
<dbReference type="InterPro" id="IPR050295">
    <property type="entry name" value="Plant_2OG-oxidoreductases"/>
</dbReference>
<dbReference type="PROSITE" id="PS51471">
    <property type="entry name" value="FE2OG_OXY"/>
    <property type="match status" value="1"/>
</dbReference>
<dbReference type="GO" id="GO:0031418">
    <property type="term" value="F:L-ascorbic acid binding"/>
    <property type="evidence" value="ECO:0007669"/>
    <property type="project" value="UniProtKB-KW"/>
</dbReference>
<dbReference type="InterPro" id="IPR027443">
    <property type="entry name" value="IPNS-like_sf"/>
</dbReference>
<sequence length="350" mass="39267">MPVASDHLASLSAGAKKTPQTCTDPIPGVQTDLYGLELWENYVPIIDLGALHGPRRSDIIKHLAHACQQYGFFMVKNHGISEKIMNNVMGTAREFFHLPEEEKMKLQSPGDFTSPIRFAPSIKDDDQNIVVSRESLKFLTDPLENYVNLWPTYPSSFREAVAEYCVAAKRAEITLTEAIFESLGMKRASMDQILVKLEQNVSFNYYPTCEKSNLGHTVGLRGHSDPSIITMLLSDEVPGLEIFQNGEWILFKPLTNTLSVNVGDILQALSNGGYKSLLHRVAASSDTERLSIVSNCYPSKDTQIGPPEELIDDDHPAMYKDFSYKELYDSMWTLRPHDSTRLDPFKVCAD</sequence>
<accession>A0A835JEJ8</accession>
<dbReference type="OrthoDB" id="288590at2759"/>
<evidence type="ECO:0000256" key="4">
    <source>
        <dbReference type="ARBA" id="ARBA00023004"/>
    </source>
</evidence>
<dbReference type="InterPro" id="IPR005123">
    <property type="entry name" value="Oxoglu/Fe-dep_dioxygenase_dom"/>
</dbReference>
<dbReference type="EMBL" id="JADGMS010000016">
    <property type="protein sequence ID" value="KAF9667074.1"/>
    <property type="molecule type" value="Genomic_DNA"/>
</dbReference>
<proteinExistence type="inferred from homology"/>
<keyword evidence="9" id="KW-1185">Reference proteome</keyword>
<dbReference type="GO" id="GO:0016491">
    <property type="term" value="F:oxidoreductase activity"/>
    <property type="evidence" value="ECO:0007669"/>
    <property type="project" value="UniProtKB-KW"/>
</dbReference>
<evidence type="ECO:0000256" key="3">
    <source>
        <dbReference type="ARBA" id="ARBA00022896"/>
    </source>
</evidence>
<reference evidence="8 9" key="1">
    <citation type="submission" date="2020-10" db="EMBL/GenBank/DDBJ databases">
        <title>Plant Genome Project.</title>
        <authorList>
            <person name="Zhang R.-G."/>
        </authorList>
    </citation>
    <scope>NUCLEOTIDE SEQUENCE [LARGE SCALE GENOMIC DNA]</scope>
    <source>
        <strain evidence="8">FAFU-HL-1</strain>
        <tissue evidence="8">Leaf</tissue>
    </source>
</reference>
<evidence type="ECO:0000313" key="8">
    <source>
        <dbReference type="EMBL" id="KAF9667074.1"/>
    </source>
</evidence>
<comment type="caution">
    <text evidence="8">The sequence shown here is derived from an EMBL/GenBank/DDBJ whole genome shotgun (WGS) entry which is preliminary data.</text>
</comment>
<feature type="domain" description="Fe2OG dioxygenase" evidence="7">
    <location>
        <begin position="196"/>
        <end position="298"/>
    </location>
</feature>
<evidence type="ECO:0000256" key="2">
    <source>
        <dbReference type="ARBA" id="ARBA00022723"/>
    </source>
</evidence>
<dbReference type="InterPro" id="IPR026992">
    <property type="entry name" value="DIOX_N"/>
</dbReference>
<evidence type="ECO:0000256" key="1">
    <source>
        <dbReference type="ARBA" id="ARBA00008056"/>
    </source>
</evidence>
<evidence type="ECO:0000256" key="5">
    <source>
        <dbReference type="RuleBase" id="RU003682"/>
    </source>
</evidence>
<protein>
    <recommendedName>
        <fullName evidence="7">Fe2OG dioxygenase domain-containing protein</fullName>
    </recommendedName>
</protein>
<dbReference type="Proteomes" id="UP000657918">
    <property type="component" value="Chromosome 16"/>
</dbReference>
<dbReference type="AlphaFoldDB" id="A0A835JEJ8"/>
<dbReference type="Pfam" id="PF14226">
    <property type="entry name" value="DIOX_N"/>
    <property type="match status" value="1"/>
</dbReference>
<gene>
    <name evidence="8" type="ORF">SADUNF_Sadunf16G0295100</name>
</gene>